<dbReference type="AlphaFoldDB" id="A0A0L7RF96"/>
<keyword evidence="2" id="KW-1185">Reference proteome</keyword>
<proteinExistence type="predicted"/>
<evidence type="ECO:0008006" key="3">
    <source>
        <dbReference type="Google" id="ProtNLM"/>
    </source>
</evidence>
<reference evidence="1 2" key="1">
    <citation type="submission" date="2015-07" db="EMBL/GenBank/DDBJ databases">
        <title>The genome of Habropoda laboriosa.</title>
        <authorList>
            <person name="Pan H."/>
            <person name="Kapheim K."/>
        </authorList>
    </citation>
    <scope>NUCLEOTIDE SEQUENCE [LARGE SCALE GENOMIC DNA]</scope>
    <source>
        <strain evidence="1">0110345459</strain>
    </source>
</reference>
<protein>
    <recommendedName>
        <fullName evidence="3">Histone-lysine N-methyltransferase SETMAR</fullName>
    </recommendedName>
</protein>
<organism evidence="1 2">
    <name type="scientific">Habropoda laboriosa</name>
    <dbReference type="NCBI Taxonomy" id="597456"/>
    <lineage>
        <taxon>Eukaryota</taxon>
        <taxon>Metazoa</taxon>
        <taxon>Ecdysozoa</taxon>
        <taxon>Arthropoda</taxon>
        <taxon>Hexapoda</taxon>
        <taxon>Insecta</taxon>
        <taxon>Pterygota</taxon>
        <taxon>Neoptera</taxon>
        <taxon>Endopterygota</taxon>
        <taxon>Hymenoptera</taxon>
        <taxon>Apocrita</taxon>
        <taxon>Aculeata</taxon>
        <taxon>Apoidea</taxon>
        <taxon>Anthophila</taxon>
        <taxon>Apidae</taxon>
        <taxon>Habropoda</taxon>
    </lineage>
</organism>
<dbReference type="OrthoDB" id="7537251at2759"/>
<dbReference type="EMBL" id="KQ414602">
    <property type="protein sequence ID" value="KOC69652.1"/>
    <property type="molecule type" value="Genomic_DNA"/>
</dbReference>
<dbReference type="Proteomes" id="UP000053825">
    <property type="component" value="Unassembled WGS sequence"/>
</dbReference>
<evidence type="ECO:0000313" key="1">
    <source>
        <dbReference type="EMBL" id="KOC69652.1"/>
    </source>
</evidence>
<evidence type="ECO:0000313" key="2">
    <source>
        <dbReference type="Proteomes" id="UP000053825"/>
    </source>
</evidence>
<gene>
    <name evidence="1" type="ORF">WH47_08427</name>
</gene>
<name>A0A0L7RF96_9HYME</name>
<accession>A0A0L7RF96</accession>
<sequence length="84" mass="10188">MIRDKRPFGPKRGPETSVRRRAQELGINRQTFCAIMKKDLHFYPCKTQLTQELKESDHKQRRDWSTKLLQLNVDDPNFWQKSKW</sequence>